<dbReference type="PANTHER" id="PTHR45637">
    <property type="entry name" value="FLIPPASE KINASE 1-RELATED"/>
    <property type="match status" value="1"/>
</dbReference>
<dbReference type="Gene3D" id="3.30.200.20">
    <property type="entry name" value="Phosphorylase Kinase, domain 1"/>
    <property type="match status" value="1"/>
</dbReference>
<evidence type="ECO:0000259" key="10">
    <source>
        <dbReference type="PROSITE" id="PS51285"/>
    </source>
</evidence>
<dbReference type="GO" id="GO:0004674">
    <property type="term" value="F:protein serine/threonine kinase activity"/>
    <property type="evidence" value="ECO:0007669"/>
    <property type="project" value="UniProtKB-KW"/>
</dbReference>
<comment type="similarity">
    <text evidence="1">Belongs to the protein kinase superfamily. AGC Ser/Thr protein kinase family.</text>
</comment>
<keyword evidence="6" id="KW-0418">Kinase</keyword>
<dbReference type="InterPro" id="IPR008271">
    <property type="entry name" value="Ser/Thr_kinase_AS"/>
</dbReference>
<dbReference type="PROSITE" id="PS00108">
    <property type="entry name" value="PROTEIN_KINASE_ST"/>
    <property type="match status" value="1"/>
</dbReference>
<dbReference type="InterPro" id="IPR011009">
    <property type="entry name" value="Kinase-like_dom_sf"/>
</dbReference>
<evidence type="ECO:0000256" key="4">
    <source>
        <dbReference type="ARBA" id="ARBA00022679"/>
    </source>
</evidence>
<dbReference type="SUPFAM" id="SSF56112">
    <property type="entry name" value="Protein kinase-like (PK-like)"/>
    <property type="match status" value="1"/>
</dbReference>
<dbReference type="AlphaFoldDB" id="A0A7S0ZAT7"/>
<organism evidence="11">
    <name type="scientific">Timspurckia oligopyrenoides</name>
    <dbReference type="NCBI Taxonomy" id="708627"/>
    <lineage>
        <taxon>Eukaryota</taxon>
        <taxon>Rhodophyta</taxon>
        <taxon>Bangiophyceae</taxon>
        <taxon>Porphyridiales</taxon>
        <taxon>Porphyridiaceae</taxon>
        <taxon>Timspurckia</taxon>
    </lineage>
</organism>
<evidence type="ECO:0000256" key="3">
    <source>
        <dbReference type="ARBA" id="ARBA00022527"/>
    </source>
</evidence>
<dbReference type="Gene3D" id="1.10.510.10">
    <property type="entry name" value="Transferase(Phosphotransferase) domain 1"/>
    <property type="match status" value="1"/>
</dbReference>
<evidence type="ECO:0000256" key="5">
    <source>
        <dbReference type="ARBA" id="ARBA00022741"/>
    </source>
</evidence>
<dbReference type="PROSITE" id="PS51285">
    <property type="entry name" value="AGC_KINASE_CTER"/>
    <property type="match status" value="1"/>
</dbReference>
<evidence type="ECO:0000256" key="6">
    <source>
        <dbReference type="ARBA" id="ARBA00022777"/>
    </source>
</evidence>
<protein>
    <recommendedName>
        <fullName evidence="2">non-specific serine/threonine protein kinase</fullName>
        <ecNumber evidence="2">2.7.11.1</ecNumber>
    </recommendedName>
</protein>
<feature type="region of interest" description="Disordered" evidence="8">
    <location>
        <begin position="375"/>
        <end position="402"/>
    </location>
</feature>
<dbReference type="FunFam" id="3.30.200.20:FF:000042">
    <property type="entry name" value="Aurora kinase A"/>
    <property type="match status" value="1"/>
</dbReference>
<dbReference type="InterPro" id="IPR000719">
    <property type="entry name" value="Prot_kinase_dom"/>
</dbReference>
<proteinExistence type="inferred from homology"/>
<keyword evidence="3" id="KW-0723">Serine/threonine-protein kinase</keyword>
<sequence>MSADLVNQSSPISSPRAGGEKEVVKATVAYSEAFPVKDEQLGPHLFKRLKLVGRGGVGKVYLVILKDTENLYAMKVLNKEDMIARNKVARVMTEREIFATANHPFIVTMYASFQTSKKLHFLMDYCEGGEFFRVLQKQPGKRLTEDAARFYAAEVILALEYLHHLGFIYRDLKPENVLMRGNGHIALTDFDLSKQATAVAPVVVQSQISLLAKLKSSFKKDRTALDNLDIVTSEPVLQGKCNSFVGTEEYIAPEVVNGSNQSASVDWWTLGILIYEMVFGCTPFKGAKQTETFHNIMNRSVTFPADIPLSKEGKDIIKKLLTRESNKRLGGSGQGASEIRKHKWFAKLDFALLLNTPPPIKPVIQDPLDMSQYKPLKDDDNDHVVQGGEDNVFSDFDMRRDD</sequence>
<evidence type="ECO:0000256" key="1">
    <source>
        <dbReference type="ARBA" id="ARBA00009903"/>
    </source>
</evidence>
<evidence type="ECO:0000256" key="2">
    <source>
        <dbReference type="ARBA" id="ARBA00012513"/>
    </source>
</evidence>
<name>A0A7S0ZAT7_9RHOD</name>
<dbReference type="CDD" id="cd05574">
    <property type="entry name" value="STKc_phototropin_like"/>
    <property type="match status" value="1"/>
</dbReference>
<dbReference type="EC" id="2.7.11.1" evidence="2"/>
<gene>
    <name evidence="11" type="ORF">TOLI1172_LOCUS423</name>
</gene>
<dbReference type="Pfam" id="PF00069">
    <property type="entry name" value="Pkinase"/>
    <property type="match status" value="2"/>
</dbReference>
<dbReference type="PROSITE" id="PS50011">
    <property type="entry name" value="PROTEIN_KINASE_DOM"/>
    <property type="match status" value="1"/>
</dbReference>
<evidence type="ECO:0000313" key="11">
    <source>
        <dbReference type="EMBL" id="CAD8816035.1"/>
    </source>
</evidence>
<feature type="domain" description="Protein kinase" evidence="9">
    <location>
        <begin position="46"/>
        <end position="345"/>
    </location>
</feature>
<evidence type="ECO:0000256" key="7">
    <source>
        <dbReference type="ARBA" id="ARBA00022840"/>
    </source>
</evidence>
<dbReference type="InterPro" id="IPR000961">
    <property type="entry name" value="AGC-kinase_C"/>
</dbReference>
<dbReference type="GO" id="GO:0005524">
    <property type="term" value="F:ATP binding"/>
    <property type="evidence" value="ECO:0007669"/>
    <property type="project" value="UniProtKB-KW"/>
</dbReference>
<evidence type="ECO:0000256" key="8">
    <source>
        <dbReference type="SAM" id="MobiDB-lite"/>
    </source>
</evidence>
<reference evidence="11" key="1">
    <citation type="submission" date="2021-01" db="EMBL/GenBank/DDBJ databases">
        <authorList>
            <person name="Corre E."/>
            <person name="Pelletier E."/>
            <person name="Niang G."/>
            <person name="Scheremetjew M."/>
            <person name="Finn R."/>
            <person name="Kale V."/>
            <person name="Holt S."/>
            <person name="Cochrane G."/>
            <person name="Meng A."/>
            <person name="Brown T."/>
            <person name="Cohen L."/>
        </authorList>
    </citation>
    <scope>NUCLEOTIDE SEQUENCE</scope>
    <source>
        <strain evidence="11">CCMP3278</strain>
    </source>
</reference>
<dbReference type="EMBL" id="HBFP01000572">
    <property type="protein sequence ID" value="CAD8816035.1"/>
    <property type="molecule type" value="Transcribed_RNA"/>
</dbReference>
<keyword evidence="4" id="KW-0808">Transferase</keyword>
<evidence type="ECO:0000259" key="9">
    <source>
        <dbReference type="PROSITE" id="PS50011"/>
    </source>
</evidence>
<dbReference type="SMART" id="SM00220">
    <property type="entry name" value="S_TKc"/>
    <property type="match status" value="1"/>
</dbReference>
<accession>A0A7S0ZAT7</accession>
<feature type="domain" description="AGC-kinase C-terminal" evidence="10">
    <location>
        <begin position="346"/>
        <end position="402"/>
    </location>
</feature>
<keyword evidence="5" id="KW-0547">Nucleotide-binding</keyword>
<keyword evidence="7" id="KW-0067">ATP-binding</keyword>